<evidence type="ECO:0000313" key="2">
    <source>
        <dbReference type="EMBL" id="CCO34357.1"/>
    </source>
</evidence>
<feature type="compositionally biased region" description="Pro residues" evidence="1">
    <location>
        <begin position="100"/>
        <end position="109"/>
    </location>
</feature>
<reference evidence="2 3" key="1">
    <citation type="journal article" date="2013" name="J. Biotechnol.">
        <title>Establishment and interpretation of the genome sequence of the phytopathogenic fungus Rhizoctonia solani AG1-IB isolate 7/3/14.</title>
        <authorList>
            <person name="Wibberg D.W."/>
            <person name="Jelonek L.J."/>
            <person name="Rupp O.R."/>
            <person name="Hennig M.H."/>
            <person name="Eikmeyer F.E."/>
            <person name="Goesmann A.G."/>
            <person name="Hartmann A.H."/>
            <person name="Borriss R.B."/>
            <person name="Grosch R.G."/>
            <person name="Puehler A.P."/>
            <person name="Schlueter A.S."/>
        </authorList>
    </citation>
    <scope>NUCLEOTIDE SEQUENCE [LARGE SCALE GENOMIC DNA]</scope>
    <source>
        <strain evidence="3">AG1-IB / isolate 7/3/14</strain>
    </source>
</reference>
<accession>M5CEJ1</accession>
<sequence length="503" mass="54851">MSESLKGLGRDEVAARRAALTDGRWRNREGVGMYQRSTSNALRNILSGVKSALPSLSRARAKSRSRSRSISPKKRATLVSDNPETVAESPGAGPSRLVPDPSPTRPAPSPTRSTRSRRSSARPATRKSSVAAGSASLLSPRAVPSPTRKSYVSPFRKTNPSPLRKSILSPTKSPTRKSPSARSKLQATSKTKFKFSKGRESEPPVPSPPKQRRASSRAVEASVQEDEIQEPELQEESPPDEMENEGLATVEEEPEPEQEPEPEPEPEPEQEPEPAQEPEPEPEPEVPVQQSVDNSTSGVDESMVVLEEVADDPPSKVPKGKGKGKGKAKSRVQPDTHGADDSVMVLEEEPPAPPPPKKNRIQTIVREPVQRQKPAQTRKTSGSKRPAVEDDEERAEGSPPKRAKSTKGKSQSKAKAPAKKTGKTTKAKPRGKKAGPSRAISVESEPGPDRTTPPPQDIMVPLQDSPPPRPKDSKRRRYTLMPVRTKEEMLHPDYDPIDCIGWR</sequence>
<evidence type="ECO:0000256" key="1">
    <source>
        <dbReference type="SAM" id="MobiDB-lite"/>
    </source>
</evidence>
<feature type="compositionally biased region" description="Basic residues" evidence="1">
    <location>
        <begin position="318"/>
        <end position="330"/>
    </location>
</feature>
<feature type="region of interest" description="Disordered" evidence="1">
    <location>
        <begin position="49"/>
        <end position="484"/>
    </location>
</feature>
<name>M5CEJ1_THACB</name>
<feature type="compositionally biased region" description="Basic residues" evidence="1">
    <location>
        <begin position="401"/>
        <end position="435"/>
    </location>
</feature>
<evidence type="ECO:0000313" key="3">
    <source>
        <dbReference type="Proteomes" id="UP000012065"/>
    </source>
</evidence>
<protein>
    <submittedName>
        <fullName evidence="2">Uncharacterized protein</fullName>
    </submittedName>
</protein>
<proteinExistence type="predicted"/>
<feature type="compositionally biased region" description="Low complexity" evidence="1">
    <location>
        <begin position="121"/>
        <end position="139"/>
    </location>
</feature>
<feature type="compositionally biased region" description="Low complexity" evidence="1">
    <location>
        <begin position="169"/>
        <end position="180"/>
    </location>
</feature>
<feature type="compositionally biased region" description="Polar residues" evidence="1">
    <location>
        <begin position="181"/>
        <end position="190"/>
    </location>
</feature>
<dbReference type="AlphaFoldDB" id="M5CEJ1"/>
<dbReference type="Proteomes" id="UP000012065">
    <property type="component" value="Unassembled WGS sequence"/>
</dbReference>
<feature type="compositionally biased region" description="Basic residues" evidence="1">
    <location>
        <begin position="59"/>
        <end position="76"/>
    </location>
</feature>
<gene>
    <name evidence="2" type="ORF">BN14_08455</name>
</gene>
<dbReference type="HOGENOM" id="CLU_544205_0_0_1"/>
<organism evidence="2 3">
    <name type="scientific">Thanatephorus cucumeris (strain AG1-IB / isolate 7/3/14)</name>
    <name type="common">Lettuce bottom rot fungus</name>
    <name type="synonym">Rhizoctonia solani</name>
    <dbReference type="NCBI Taxonomy" id="1108050"/>
    <lineage>
        <taxon>Eukaryota</taxon>
        <taxon>Fungi</taxon>
        <taxon>Dikarya</taxon>
        <taxon>Basidiomycota</taxon>
        <taxon>Agaricomycotina</taxon>
        <taxon>Agaricomycetes</taxon>
        <taxon>Cantharellales</taxon>
        <taxon>Ceratobasidiaceae</taxon>
        <taxon>Rhizoctonia</taxon>
        <taxon>Rhizoctonia solani AG-1</taxon>
    </lineage>
</organism>
<dbReference type="EMBL" id="CAOJ01012956">
    <property type="protein sequence ID" value="CCO34357.1"/>
    <property type="molecule type" value="Genomic_DNA"/>
</dbReference>
<feature type="compositionally biased region" description="Acidic residues" evidence="1">
    <location>
        <begin position="223"/>
        <end position="284"/>
    </location>
</feature>
<comment type="caution">
    <text evidence="2">The sequence shown here is derived from an EMBL/GenBank/DDBJ whole genome shotgun (WGS) entry which is preliminary data.</text>
</comment>